<dbReference type="Pfam" id="PF00583">
    <property type="entry name" value="Acetyltransf_1"/>
    <property type="match status" value="1"/>
</dbReference>
<dbReference type="CDD" id="cd04301">
    <property type="entry name" value="NAT_SF"/>
    <property type="match status" value="1"/>
</dbReference>
<dbReference type="Gene3D" id="3.40.630.30">
    <property type="match status" value="1"/>
</dbReference>
<dbReference type="GO" id="GO:0016747">
    <property type="term" value="F:acyltransferase activity, transferring groups other than amino-acyl groups"/>
    <property type="evidence" value="ECO:0007669"/>
    <property type="project" value="InterPro"/>
</dbReference>
<evidence type="ECO:0000256" key="1">
    <source>
        <dbReference type="ARBA" id="ARBA00022679"/>
    </source>
</evidence>
<feature type="domain" description="N-acetyltransferase" evidence="4">
    <location>
        <begin position="1"/>
        <end position="161"/>
    </location>
</feature>
<feature type="region of interest" description="Disordered" evidence="3">
    <location>
        <begin position="146"/>
        <end position="174"/>
    </location>
</feature>
<evidence type="ECO:0000313" key="6">
    <source>
        <dbReference type="Proteomes" id="UP000296469"/>
    </source>
</evidence>
<dbReference type="Proteomes" id="UP000296469">
    <property type="component" value="Chromosome"/>
</dbReference>
<dbReference type="PANTHER" id="PTHR43877">
    <property type="entry name" value="AMINOALKYLPHOSPHONATE N-ACETYLTRANSFERASE-RELATED-RELATED"/>
    <property type="match status" value="1"/>
</dbReference>
<name>A0A4P7SJC8_9CELL</name>
<gene>
    <name evidence="5" type="ORF">E5225_08515</name>
</gene>
<accession>A0A4P7SJC8</accession>
<dbReference type="InterPro" id="IPR016181">
    <property type="entry name" value="Acyl_CoA_acyltransferase"/>
</dbReference>
<dbReference type="RefSeq" id="WP_135972753.1">
    <property type="nucleotide sequence ID" value="NZ_CP039291.1"/>
</dbReference>
<dbReference type="KEGG" id="celz:E5225_08515"/>
<dbReference type="OrthoDB" id="9799092at2"/>
<keyword evidence="6" id="KW-1185">Reference proteome</keyword>
<dbReference type="InterPro" id="IPR000182">
    <property type="entry name" value="GNAT_dom"/>
</dbReference>
<keyword evidence="2" id="KW-0012">Acyltransferase</keyword>
<proteinExistence type="predicted"/>
<protein>
    <submittedName>
        <fullName evidence="5">GNAT family N-acetyltransferase</fullName>
    </submittedName>
</protein>
<feature type="compositionally biased region" description="Basic and acidic residues" evidence="3">
    <location>
        <begin position="146"/>
        <end position="161"/>
    </location>
</feature>
<dbReference type="SUPFAM" id="SSF55729">
    <property type="entry name" value="Acyl-CoA N-acyltransferases (Nat)"/>
    <property type="match status" value="1"/>
</dbReference>
<dbReference type="InterPro" id="IPR050832">
    <property type="entry name" value="Bact_Acetyltransf"/>
</dbReference>
<reference evidence="5 6" key="1">
    <citation type="submission" date="2019-04" db="EMBL/GenBank/DDBJ databases">
        <title>Isolation and identification of Cellulomonas shaoxiangyii sp. Nov. isolated from feces of the Tibetan antelopes (Pantholops hodgsonii) in the Qinghai-Tibet plateau of China.</title>
        <authorList>
            <person name="Tian Z."/>
        </authorList>
    </citation>
    <scope>NUCLEOTIDE SEQUENCE [LARGE SCALE GENOMIC DNA]</scope>
    <source>
        <strain evidence="5 6">Z28</strain>
    </source>
</reference>
<evidence type="ECO:0000256" key="3">
    <source>
        <dbReference type="SAM" id="MobiDB-lite"/>
    </source>
</evidence>
<keyword evidence="1 5" id="KW-0808">Transferase</keyword>
<dbReference type="AlphaFoldDB" id="A0A4P7SJC8"/>
<organism evidence="5 6">
    <name type="scientific">Cellulomonas shaoxiangyii</name>
    <dbReference type="NCBI Taxonomy" id="2566013"/>
    <lineage>
        <taxon>Bacteria</taxon>
        <taxon>Bacillati</taxon>
        <taxon>Actinomycetota</taxon>
        <taxon>Actinomycetes</taxon>
        <taxon>Micrococcales</taxon>
        <taxon>Cellulomonadaceae</taxon>
        <taxon>Cellulomonas</taxon>
    </lineage>
</organism>
<sequence>MQIRAVAEDDWQLVRDIRLRALRESPEVFGSSLAREERFLESHWRMRLRTSPTWVAVEDDGTPRGLVSMIREPGSSEVDRHVQQMWVAPEVRRRGVAWALLDAVVRAAAHDGAETASLWVVEDNASAVDLYVRAGFVRTGERQVLPRDPDRTEERYERHVDVAGLDASPRTDQA</sequence>
<dbReference type="PROSITE" id="PS51186">
    <property type="entry name" value="GNAT"/>
    <property type="match status" value="1"/>
</dbReference>
<evidence type="ECO:0000313" key="5">
    <source>
        <dbReference type="EMBL" id="QCB93597.1"/>
    </source>
</evidence>
<evidence type="ECO:0000256" key="2">
    <source>
        <dbReference type="ARBA" id="ARBA00023315"/>
    </source>
</evidence>
<dbReference type="EMBL" id="CP039291">
    <property type="protein sequence ID" value="QCB93597.1"/>
    <property type="molecule type" value="Genomic_DNA"/>
</dbReference>
<dbReference type="PANTHER" id="PTHR43877:SF1">
    <property type="entry name" value="ACETYLTRANSFERASE"/>
    <property type="match status" value="1"/>
</dbReference>
<evidence type="ECO:0000259" key="4">
    <source>
        <dbReference type="PROSITE" id="PS51186"/>
    </source>
</evidence>